<reference evidence="2" key="1">
    <citation type="submission" date="2022-02" db="EMBL/GenBank/DDBJ databases">
        <title>Paenibacillus sp. MBLB1832 Whole Genome Shotgun Sequencing.</title>
        <authorList>
            <person name="Hwang C.Y."/>
            <person name="Cho E.-S."/>
            <person name="Seo M.-J."/>
        </authorList>
    </citation>
    <scope>NUCLEOTIDE SEQUENCE</scope>
    <source>
        <strain evidence="2">MBLB1832</strain>
    </source>
</reference>
<organism evidence="2 3">
    <name type="scientific">Paenibacillus roseopurpureus</name>
    <dbReference type="NCBI Taxonomy" id="2918901"/>
    <lineage>
        <taxon>Bacteria</taxon>
        <taxon>Bacillati</taxon>
        <taxon>Bacillota</taxon>
        <taxon>Bacilli</taxon>
        <taxon>Bacillales</taxon>
        <taxon>Paenibacillaceae</taxon>
        <taxon>Paenibacillus</taxon>
    </lineage>
</organism>
<keyword evidence="3" id="KW-1185">Reference proteome</keyword>
<gene>
    <name evidence="2" type="ORF">MJB10_02920</name>
</gene>
<proteinExistence type="predicted"/>
<dbReference type="KEGG" id="proo:MJB10_02920"/>
<dbReference type="Proteomes" id="UP001304650">
    <property type="component" value="Chromosome"/>
</dbReference>
<dbReference type="AlphaFoldDB" id="A0AA96LQ68"/>
<evidence type="ECO:0000256" key="1">
    <source>
        <dbReference type="SAM" id="Phobius"/>
    </source>
</evidence>
<feature type="transmembrane region" description="Helical" evidence="1">
    <location>
        <begin position="97"/>
        <end position="119"/>
    </location>
</feature>
<keyword evidence="1" id="KW-0472">Membrane</keyword>
<dbReference type="RefSeq" id="WP_314801600.1">
    <property type="nucleotide sequence ID" value="NZ_CP130319.1"/>
</dbReference>
<evidence type="ECO:0000313" key="3">
    <source>
        <dbReference type="Proteomes" id="UP001304650"/>
    </source>
</evidence>
<evidence type="ECO:0000313" key="2">
    <source>
        <dbReference type="EMBL" id="WNR45119.1"/>
    </source>
</evidence>
<protein>
    <submittedName>
        <fullName evidence="2">Uncharacterized protein</fullName>
    </submittedName>
</protein>
<keyword evidence="1" id="KW-0812">Transmembrane</keyword>
<dbReference type="EMBL" id="CP130319">
    <property type="protein sequence ID" value="WNR45119.1"/>
    <property type="molecule type" value="Genomic_DNA"/>
</dbReference>
<keyword evidence="1" id="KW-1133">Transmembrane helix</keyword>
<feature type="transmembrane region" description="Helical" evidence="1">
    <location>
        <begin position="20"/>
        <end position="40"/>
    </location>
</feature>
<name>A0AA96LQ68_9BACL</name>
<feature type="transmembrane region" description="Helical" evidence="1">
    <location>
        <begin position="49"/>
        <end position="70"/>
    </location>
</feature>
<sequence length="133" mass="15154">MLDKLFYHFAEGIVRAGPDWAIIGMFAFICTAGLVVYAALQVWRLLEALLAFIIIGFVTFWPCAMFPSVLEYGYLKFSLITPWYIEHVPSMFRFPTLWLFAIGMPVVCRLVIVLLIDGLRGNPLVTRKRFGSS</sequence>
<accession>A0AA96LQ68</accession>